<comment type="caution">
    <text evidence="3">The sequence shown here is derived from an EMBL/GenBank/DDBJ whole genome shotgun (WGS) entry which is preliminary data.</text>
</comment>
<proteinExistence type="predicted"/>
<gene>
    <name evidence="3" type="ORF">pdam_00014580</name>
</gene>
<keyword evidence="1" id="KW-0175">Coiled coil</keyword>
<evidence type="ECO:0000256" key="2">
    <source>
        <dbReference type="SAM" id="MobiDB-lite"/>
    </source>
</evidence>
<accession>A0A3M6UI56</accession>
<dbReference type="AlphaFoldDB" id="A0A3M6UI56"/>
<keyword evidence="4" id="KW-1185">Reference proteome</keyword>
<dbReference type="Proteomes" id="UP000275408">
    <property type="component" value="Unassembled WGS sequence"/>
</dbReference>
<evidence type="ECO:0000313" key="4">
    <source>
        <dbReference type="Proteomes" id="UP000275408"/>
    </source>
</evidence>
<feature type="region of interest" description="Disordered" evidence="2">
    <location>
        <begin position="99"/>
        <end position="122"/>
    </location>
</feature>
<name>A0A3M6UI56_POCDA</name>
<dbReference type="PANTHER" id="PTHR33309">
    <property type="entry name" value="KERATIN, ULTRA HIGH-SULFUR MATRIX PROTEIN-LIKE"/>
    <property type="match status" value="1"/>
</dbReference>
<dbReference type="EMBL" id="RCHS01001527">
    <property type="protein sequence ID" value="RMX53048.1"/>
    <property type="molecule type" value="Genomic_DNA"/>
</dbReference>
<organism evidence="3 4">
    <name type="scientific">Pocillopora damicornis</name>
    <name type="common">Cauliflower coral</name>
    <name type="synonym">Millepora damicornis</name>
    <dbReference type="NCBI Taxonomy" id="46731"/>
    <lineage>
        <taxon>Eukaryota</taxon>
        <taxon>Metazoa</taxon>
        <taxon>Cnidaria</taxon>
        <taxon>Anthozoa</taxon>
        <taxon>Hexacorallia</taxon>
        <taxon>Scleractinia</taxon>
        <taxon>Astrocoeniina</taxon>
        <taxon>Pocilloporidae</taxon>
        <taxon>Pocillopora</taxon>
    </lineage>
</organism>
<dbReference type="PANTHER" id="PTHR33309:SF1">
    <property type="entry name" value="MYB_SANT-LIKE DNA-BINDING DOMAIN-CONTAINING PROTEIN"/>
    <property type="match status" value="1"/>
</dbReference>
<sequence>MDYPKFKVAKRPCRDRWTLLRTKYKRRMSEEIQATGMDAEVGELDKIIEDLIGKDAAIDNLIRKDAAIDSVKEGKKKAEADKKAAEEIRIKAMEWFGNTSKRGREDGEEGAKKKKRRSGSDAVEFLREKAKLEHSLREEELQLRKDQQSQTLLILQQQQQMNQALLTLMEKFLPKERD</sequence>
<feature type="compositionally biased region" description="Basic and acidic residues" evidence="2">
    <location>
        <begin position="102"/>
        <end position="111"/>
    </location>
</feature>
<evidence type="ECO:0000313" key="3">
    <source>
        <dbReference type="EMBL" id="RMX53048.1"/>
    </source>
</evidence>
<feature type="coiled-coil region" evidence="1">
    <location>
        <begin position="122"/>
        <end position="149"/>
    </location>
</feature>
<protein>
    <submittedName>
        <fullName evidence="3">Uncharacterized protein</fullName>
    </submittedName>
</protein>
<evidence type="ECO:0000256" key="1">
    <source>
        <dbReference type="SAM" id="Coils"/>
    </source>
</evidence>
<reference evidence="3 4" key="1">
    <citation type="journal article" date="2018" name="Sci. Rep.">
        <title>Comparative analysis of the Pocillopora damicornis genome highlights role of immune system in coral evolution.</title>
        <authorList>
            <person name="Cunning R."/>
            <person name="Bay R.A."/>
            <person name="Gillette P."/>
            <person name="Baker A.C."/>
            <person name="Traylor-Knowles N."/>
        </authorList>
    </citation>
    <scope>NUCLEOTIDE SEQUENCE [LARGE SCALE GENOMIC DNA]</scope>
    <source>
        <strain evidence="3">RSMAS</strain>
        <tissue evidence="3">Whole animal</tissue>
    </source>
</reference>